<evidence type="ECO:0000259" key="1">
    <source>
        <dbReference type="PROSITE" id="PS51459"/>
    </source>
</evidence>
<dbReference type="EMBL" id="JASGCB010000033">
    <property type="protein sequence ID" value="MDI9261090.1"/>
    <property type="molecule type" value="Genomic_DNA"/>
</dbReference>
<dbReference type="SUPFAM" id="SSF140931">
    <property type="entry name" value="Fic-like"/>
    <property type="match status" value="1"/>
</dbReference>
<reference evidence="2 3" key="1">
    <citation type="submission" date="2023-04" db="EMBL/GenBank/DDBJ databases">
        <title>A. sendaiensis sub sp. chiapanensis a novel subspecie with specific adaptation in bacterial cell wall isolated from an active volcano.</title>
        <authorList>
            <person name="Alvarez Gutierrez P.E."/>
            <person name="Ortiz Cortes L.Y."/>
        </authorList>
    </citation>
    <scope>NUCLEOTIDE SEQUENCE [LARGE SCALE GENOMIC DNA]</scope>
    <source>
        <strain evidence="2 3">PA2</strain>
    </source>
</reference>
<dbReference type="RefSeq" id="WP_283204498.1">
    <property type="nucleotide sequence ID" value="NZ_JASGCB010000033.1"/>
</dbReference>
<proteinExistence type="predicted"/>
<gene>
    <name evidence="2" type="ORF">QID03_13065</name>
</gene>
<dbReference type="PANTHER" id="PTHR13504">
    <property type="entry name" value="FIDO DOMAIN-CONTAINING PROTEIN DDB_G0283145"/>
    <property type="match status" value="1"/>
</dbReference>
<comment type="caution">
    <text evidence="2">The sequence shown here is derived from an EMBL/GenBank/DDBJ whole genome shotgun (WGS) entry which is preliminary data.</text>
</comment>
<dbReference type="Pfam" id="PF02661">
    <property type="entry name" value="Fic"/>
    <property type="match status" value="1"/>
</dbReference>
<dbReference type="InterPro" id="IPR036597">
    <property type="entry name" value="Fido-like_dom_sf"/>
</dbReference>
<dbReference type="Proteomes" id="UP001529245">
    <property type="component" value="Unassembled WGS sequence"/>
</dbReference>
<protein>
    <submittedName>
        <fullName evidence="2">Fic family protein</fullName>
    </submittedName>
</protein>
<feature type="domain" description="Fido" evidence="1">
    <location>
        <begin position="108"/>
        <end position="264"/>
    </location>
</feature>
<sequence>MRSFETGVIEHWPLTRSILSLTNQLAEYRGKQALYQRQIPQVLDTLRRHAIIQSTESSNRIEGITVPSRRFDSIMRNEATPRTRSEAEIAGYRDVLRMIHDSHENMKLTPSLILHMHRDLMRYTGTGGQWKINDNFIKEVFPDGTWRVRFRTVPAWQTAHFVEHLCELFHHYRELQEWPDVLLIAAYVLDFLCIHPFADGNGRIARLLTLLLLYQSGYIVGRYISLERVIEDTKEQYYDTLYKSSQGWHEGKHDLLPWFEYFLTMLLEAYQRFEKRVGDVEASMKRGWKKERVVQIVNDFIADFSIADVEELCPGISRALITRVLNEMSRNGDIECIQHGRYARWIRRDAVQQDRQAPGTQQLSLFDSIE</sequence>
<accession>A0ABT6Y1K2</accession>
<dbReference type="PROSITE" id="PS51459">
    <property type="entry name" value="FIDO"/>
    <property type="match status" value="1"/>
</dbReference>
<name>A0ABT6Y1K2_ALISE</name>
<dbReference type="Gene3D" id="1.10.3290.10">
    <property type="entry name" value="Fido-like domain"/>
    <property type="match status" value="1"/>
</dbReference>
<organism evidence="2 3">
    <name type="scientific">Alicyclobacillus sendaiensis PA2</name>
    <dbReference type="NCBI Taxonomy" id="3029425"/>
    <lineage>
        <taxon>Bacteria</taxon>
        <taxon>Bacillati</taxon>
        <taxon>Bacillota</taxon>
        <taxon>Bacilli</taxon>
        <taxon>Bacillales</taxon>
        <taxon>Alicyclobacillaceae</taxon>
        <taxon>Alicyclobacillus</taxon>
    </lineage>
</organism>
<evidence type="ECO:0000313" key="3">
    <source>
        <dbReference type="Proteomes" id="UP001529245"/>
    </source>
</evidence>
<keyword evidence="3" id="KW-1185">Reference proteome</keyword>
<dbReference type="InterPro" id="IPR003812">
    <property type="entry name" value="Fido"/>
</dbReference>
<evidence type="ECO:0000313" key="2">
    <source>
        <dbReference type="EMBL" id="MDI9261090.1"/>
    </source>
</evidence>
<dbReference type="InterPro" id="IPR040198">
    <property type="entry name" value="Fido_containing"/>
</dbReference>
<dbReference type="PANTHER" id="PTHR13504:SF38">
    <property type="entry name" value="FIDO DOMAIN-CONTAINING PROTEIN"/>
    <property type="match status" value="1"/>
</dbReference>